<proteinExistence type="predicted"/>
<evidence type="ECO:0000313" key="3">
    <source>
        <dbReference type="Proteomes" id="UP000826271"/>
    </source>
</evidence>
<dbReference type="NCBIfam" id="TIGR01640">
    <property type="entry name" value="F_box_assoc_1"/>
    <property type="match status" value="1"/>
</dbReference>
<dbReference type="SUPFAM" id="SSF81383">
    <property type="entry name" value="F-box domain"/>
    <property type="match status" value="1"/>
</dbReference>
<dbReference type="PANTHER" id="PTHR31672">
    <property type="entry name" value="BNACNNG10540D PROTEIN"/>
    <property type="match status" value="1"/>
</dbReference>
<dbReference type="InterPro" id="IPR001810">
    <property type="entry name" value="F-box_dom"/>
</dbReference>
<gene>
    <name evidence="2" type="ORF">BUALT_Bualt12G0079700</name>
</gene>
<dbReference type="PANTHER" id="PTHR31672:SF13">
    <property type="entry name" value="F-BOX PROTEIN CPR30-LIKE"/>
    <property type="match status" value="1"/>
</dbReference>
<dbReference type="EMBL" id="WHWC01000012">
    <property type="protein sequence ID" value="KAG8372569.1"/>
    <property type="molecule type" value="Genomic_DNA"/>
</dbReference>
<dbReference type="AlphaFoldDB" id="A0AAV6WPD8"/>
<accession>A0AAV6WPD8</accession>
<feature type="domain" description="F-box" evidence="1">
    <location>
        <begin position="2"/>
        <end position="48"/>
    </location>
</feature>
<dbReference type="Gene3D" id="1.20.1280.50">
    <property type="match status" value="1"/>
</dbReference>
<name>A0AAV6WPD8_9LAMI</name>
<sequence length="377" mass="43008">MSYEEELLPHDVIIEILSWLPPENLLKFKRVCRSWGSTITRDAKFIAKHNLRNKNTNGRIIIVTEDYPNPYEALKLRILSDTNPAIIQDNTKLVSPQNKRIMGCYRVMSSCNGLFCYASGQGDYGIQLCNPCARWATRIPHIRFTNNISQVDLYYGVGYDPFTNDYKVIKLRPTVIYPVFIQPGEVAIYSVKAKTWRRLDVQVPPDIPMGRSIFLHENNHWLAYTVSPFRIEKIMLFNVCNNVFGEIQLPAIDPNKISSISVVKGSLCLLVTNFFAHNRICQVWMMKEYGVAKSWTKKCSVVLRNDITRCIEVTPAGKIMCSIESNARNGKMVKEPIPPTLVLYDPETDEYRNVGGAPSFRHAFSLEASLKPFDCAI</sequence>
<dbReference type="InterPro" id="IPR036047">
    <property type="entry name" value="F-box-like_dom_sf"/>
</dbReference>
<keyword evidence="3" id="KW-1185">Reference proteome</keyword>
<dbReference type="Pfam" id="PF00646">
    <property type="entry name" value="F-box"/>
    <property type="match status" value="1"/>
</dbReference>
<dbReference type="InterPro" id="IPR006527">
    <property type="entry name" value="F-box-assoc_dom_typ1"/>
</dbReference>
<dbReference type="InterPro" id="IPR050796">
    <property type="entry name" value="SCF_F-box_component"/>
</dbReference>
<organism evidence="2 3">
    <name type="scientific">Buddleja alternifolia</name>
    <dbReference type="NCBI Taxonomy" id="168488"/>
    <lineage>
        <taxon>Eukaryota</taxon>
        <taxon>Viridiplantae</taxon>
        <taxon>Streptophyta</taxon>
        <taxon>Embryophyta</taxon>
        <taxon>Tracheophyta</taxon>
        <taxon>Spermatophyta</taxon>
        <taxon>Magnoliopsida</taxon>
        <taxon>eudicotyledons</taxon>
        <taxon>Gunneridae</taxon>
        <taxon>Pentapetalae</taxon>
        <taxon>asterids</taxon>
        <taxon>lamiids</taxon>
        <taxon>Lamiales</taxon>
        <taxon>Scrophulariaceae</taxon>
        <taxon>Buddlejeae</taxon>
        <taxon>Buddleja</taxon>
    </lineage>
</organism>
<evidence type="ECO:0000313" key="2">
    <source>
        <dbReference type="EMBL" id="KAG8372569.1"/>
    </source>
</evidence>
<evidence type="ECO:0000259" key="1">
    <source>
        <dbReference type="PROSITE" id="PS50181"/>
    </source>
</evidence>
<dbReference type="SMART" id="SM00256">
    <property type="entry name" value="FBOX"/>
    <property type="match status" value="1"/>
</dbReference>
<dbReference type="PROSITE" id="PS50181">
    <property type="entry name" value="FBOX"/>
    <property type="match status" value="1"/>
</dbReference>
<dbReference type="Proteomes" id="UP000826271">
    <property type="component" value="Unassembled WGS sequence"/>
</dbReference>
<reference evidence="2" key="1">
    <citation type="submission" date="2019-10" db="EMBL/GenBank/DDBJ databases">
        <authorList>
            <person name="Zhang R."/>
            <person name="Pan Y."/>
            <person name="Wang J."/>
            <person name="Ma R."/>
            <person name="Yu S."/>
        </authorList>
    </citation>
    <scope>NUCLEOTIDE SEQUENCE</scope>
    <source>
        <strain evidence="2">LA-IB0</strain>
        <tissue evidence="2">Leaf</tissue>
    </source>
</reference>
<dbReference type="InterPro" id="IPR017451">
    <property type="entry name" value="F-box-assoc_interact_dom"/>
</dbReference>
<comment type="caution">
    <text evidence="2">The sequence shown here is derived from an EMBL/GenBank/DDBJ whole genome shotgun (WGS) entry which is preliminary data.</text>
</comment>
<dbReference type="Pfam" id="PF07734">
    <property type="entry name" value="FBA_1"/>
    <property type="match status" value="1"/>
</dbReference>
<protein>
    <recommendedName>
        <fullName evidence="1">F-box domain-containing protein</fullName>
    </recommendedName>
</protein>